<keyword evidence="1" id="KW-0812">Transmembrane</keyword>
<accession>A0A1Y1X7A9</accession>
<evidence type="ECO:0000313" key="3">
    <source>
        <dbReference type="Proteomes" id="UP000193944"/>
    </source>
</evidence>
<evidence type="ECO:0000313" key="2">
    <source>
        <dbReference type="EMBL" id="ORX81612.1"/>
    </source>
</evidence>
<sequence>MDKIKTYDISSLSPLYIIYSVPMFVLLSGIFILDPSKRFSFKKLFEHNILRLATAFPF</sequence>
<feature type="transmembrane region" description="Helical" evidence="1">
    <location>
        <begin position="15"/>
        <end position="33"/>
    </location>
</feature>
<reference evidence="2 3" key="1">
    <citation type="submission" date="2016-08" db="EMBL/GenBank/DDBJ databases">
        <title>A Parts List for Fungal Cellulosomes Revealed by Comparative Genomics.</title>
        <authorList>
            <consortium name="DOE Joint Genome Institute"/>
            <person name="Haitjema C.H."/>
            <person name="Gilmore S.P."/>
            <person name="Henske J.K."/>
            <person name="Solomon K.V."/>
            <person name="De Groot R."/>
            <person name="Kuo A."/>
            <person name="Mondo S.J."/>
            <person name="Salamov A.A."/>
            <person name="Labutti K."/>
            <person name="Zhao Z."/>
            <person name="Chiniquy J."/>
            <person name="Barry K."/>
            <person name="Brewer H.M."/>
            <person name="Purvine S.O."/>
            <person name="Wright A.T."/>
            <person name="Boxma B."/>
            <person name="Van Alen T."/>
            <person name="Hackstein J.H."/>
            <person name="Baker S.E."/>
            <person name="Grigoriev I.V."/>
            <person name="O'Malley M.A."/>
        </authorList>
    </citation>
    <scope>NUCLEOTIDE SEQUENCE [LARGE SCALE GENOMIC DNA]</scope>
    <source>
        <strain evidence="2 3">S4</strain>
    </source>
</reference>
<dbReference type="EMBL" id="MCFG01000115">
    <property type="protein sequence ID" value="ORX81612.1"/>
    <property type="molecule type" value="Genomic_DNA"/>
</dbReference>
<keyword evidence="1" id="KW-0472">Membrane</keyword>
<comment type="caution">
    <text evidence="2">The sequence shown here is derived from an EMBL/GenBank/DDBJ whole genome shotgun (WGS) entry which is preliminary data.</text>
</comment>
<dbReference type="OrthoDB" id="10682684at2759"/>
<dbReference type="AlphaFoldDB" id="A0A1Y1X7A9"/>
<evidence type="ECO:0000256" key="1">
    <source>
        <dbReference type="SAM" id="Phobius"/>
    </source>
</evidence>
<reference evidence="2 3" key="2">
    <citation type="submission" date="2016-08" db="EMBL/GenBank/DDBJ databases">
        <title>Pervasive Adenine N6-methylation of Active Genes in Fungi.</title>
        <authorList>
            <consortium name="DOE Joint Genome Institute"/>
            <person name="Mondo S.J."/>
            <person name="Dannebaum R.O."/>
            <person name="Kuo R.C."/>
            <person name="Labutti K."/>
            <person name="Haridas S."/>
            <person name="Kuo A."/>
            <person name="Salamov A."/>
            <person name="Ahrendt S.R."/>
            <person name="Lipzen A."/>
            <person name="Sullivan W."/>
            <person name="Andreopoulos W.B."/>
            <person name="Clum A."/>
            <person name="Lindquist E."/>
            <person name="Daum C."/>
            <person name="Ramamoorthy G.K."/>
            <person name="Gryganskyi A."/>
            <person name="Culley D."/>
            <person name="Magnuson J.K."/>
            <person name="James T.Y."/>
            <person name="O'Malley M.A."/>
            <person name="Stajich J.E."/>
            <person name="Spatafora J.W."/>
            <person name="Visel A."/>
            <person name="Grigoriev I.V."/>
        </authorList>
    </citation>
    <scope>NUCLEOTIDE SEQUENCE [LARGE SCALE GENOMIC DNA]</scope>
    <source>
        <strain evidence="2 3">S4</strain>
    </source>
</reference>
<keyword evidence="1" id="KW-1133">Transmembrane helix</keyword>
<protein>
    <submittedName>
        <fullName evidence="2">Uncharacterized protein</fullName>
    </submittedName>
</protein>
<keyword evidence="3" id="KW-1185">Reference proteome</keyword>
<name>A0A1Y1X7A9_9FUNG</name>
<proteinExistence type="predicted"/>
<gene>
    <name evidence="2" type="ORF">BCR32DRAFT_279610</name>
</gene>
<organism evidence="2 3">
    <name type="scientific">Anaeromyces robustus</name>
    <dbReference type="NCBI Taxonomy" id="1754192"/>
    <lineage>
        <taxon>Eukaryota</taxon>
        <taxon>Fungi</taxon>
        <taxon>Fungi incertae sedis</taxon>
        <taxon>Chytridiomycota</taxon>
        <taxon>Chytridiomycota incertae sedis</taxon>
        <taxon>Neocallimastigomycetes</taxon>
        <taxon>Neocallimastigales</taxon>
        <taxon>Neocallimastigaceae</taxon>
        <taxon>Anaeromyces</taxon>
    </lineage>
</organism>
<dbReference type="Proteomes" id="UP000193944">
    <property type="component" value="Unassembled WGS sequence"/>
</dbReference>